<feature type="region of interest" description="Disordered" evidence="15">
    <location>
        <begin position="1"/>
        <end position="29"/>
    </location>
</feature>
<feature type="compositionally biased region" description="Low complexity" evidence="15">
    <location>
        <begin position="1"/>
        <end position="12"/>
    </location>
</feature>
<keyword evidence="10" id="KW-0539">Nucleus</keyword>
<dbReference type="GO" id="GO:0008270">
    <property type="term" value="F:zinc ion binding"/>
    <property type="evidence" value="ECO:0007669"/>
    <property type="project" value="UniProtKB-KW"/>
</dbReference>
<sequence>MSMSTPMPTPTSLDTKKMPPKEKKNKDDRPYKCTFCDKAFHRLEHQTRHIRTHTGEKPHACTFPGCVKRFSRSDELTRHLRIHTNPSSRKRKNKNQNMMINPNATTATTTGPAGMAIPTSNLPPGSYAIPNTAIPFSIDRNGNHVYHQPYPVYFVPHANGYMQPMVQTQGVTVVPNTDQQQQQYYQQQQQQYQFQERPQHQQQQQTNIGTNNHLQQNGSAVFSLPSSPTMASAQTPNSGTSSSSESIKLAPLSIPNNISRSQQQQQQQQQQQIPKSESSTSLYSDGNKLFSRPNSTLHSLGSSPENNNASGPLSGVPTPSFSNLNDYFQQKSNSNNSRLFNASSSSLSSLSGKIRSSSSTNLAGLQRLTPLTSTTNNTNNTTTSNTTNNNMTKPSIIPKQPSSTSLNLEFYNGNNQQQQNYHTHKKSRPNSPSQTPIHLSSSRKSANNSFIISPNETPLQTPLQSPQLKPYQDQPPTNVNINVSAPSDTFIGTAVTEKLNNISSIAGNGTQLPPIRSVLSFTSLVDYPDPKQKNVAPPVVDTTNVARGETNGSNGNNSNAKPMSLTNLLS</sequence>
<keyword evidence="6" id="KW-0862">Zinc</keyword>
<evidence type="ECO:0000259" key="16">
    <source>
        <dbReference type="PROSITE" id="PS50157"/>
    </source>
</evidence>
<keyword evidence="19" id="KW-1185">Reference proteome</keyword>
<dbReference type="KEGG" id="cal:CAALFM_C502940CA"/>
<dbReference type="GO" id="GO:0006357">
    <property type="term" value="P:regulation of transcription by RNA polymerase II"/>
    <property type="evidence" value="ECO:0000316"/>
    <property type="project" value="CGD"/>
</dbReference>
<feature type="compositionally biased region" description="Low complexity" evidence="15">
    <location>
        <begin position="189"/>
        <end position="205"/>
    </location>
</feature>
<dbReference type="PANTHER" id="PTHR47428">
    <property type="entry name" value="REGULATORY PROTEIN MIG1-RELATED"/>
    <property type="match status" value="1"/>
</dbReference>
<dbReference type="SMR" id="A0A1D8PNL1"/>
<dbReference type="CGD" id="CAL0000184758">
    <property type="gene designation" value="MIG1"/>
</dbReference>
<name>A0A1D8PNL1_CANAL</name>
<evidence type="ECO:0000256" key="1">
    <source>
        <dbReference type="ARBA" id="ARBA00004123"/>
    </source>
</evidence>
<evidence type="ECO:0000256" key="14">
    <source>
        <dbReference type="PROSITE-ProRule" id="PRU00042"/>
    </source>
</evidence>
<feature type="domain" description="C2H2-type" evidence="16">
    <location>
        <begin position="59"/>
        <end position="88"/>
    </location>
</feature>
<dbReference type="GO" id="GO:0015976">
    <property type="term" value="P:carbon utilization"/>
    <property type="evidence" value="ECO:0000315"/>
    <property type="project" value="CGD"/>
</dbReference>
<keyword evidence="9" id="KW-0804">Transcription</keyword>
<feature type="domain" description="C2H2-type" evidence="16">
    <location>
        <begin position="31"/>
        <end position="58"/>
    </location>
</feature>
<dbReference type="GO" id="GO:0000978">
    <property type="term" value="F:RNA polymerase II cis-regulatory region sequence-specific DNA binding"/>
    <property type="evidence" value="ECO:0000318"/>
    <property type="project" value="GO_Central"/>
</dbReference>
<organism evidence="18 19">
    <name type="scientific">Candida albicans (strain SC5314 / ATCC MYA-2876)</name>
    <name type="common">Yeast</name>
    <dbReference type="NCBI Taxonomy" id="237561"/>
    <lineage>
        <taxon>Eukaryota</taxon>
        <taxon>Fungi</taxon>
        <taxon>Dikarya</taxon>
        <taxon>Ascomycota</taxon>
        <taxon>Saccharomycotina</taxon>
        <taxon>Pichiomycetes</taxon>
        <taxon>Debaryomycetaceae</taxon>
        <taxon>Candida/Lodderomyces clade</taxon>
        <taxon>Candida</taxon>
    </lineage>
</organism>
<keyword evidence="4" id="KW-0677">Repeat</keyword>
<dbReference type="STRING" id="237561.A0A1D8PNL1"/>
<evidence type="ECO:0000256" key="11">
    <source>
        <dbReference type="ARBA" id="ARBA00038023"/>
    </source>
</evidence>
<dbReference type="GO" id="GO:0005634">
    <property type="term" value="C:nucleus"/>
    <property type="evidence" value="ECO:0000318"/>
    <property type="project" value="GO_Central"/>
</dbReference>
<dbReference type="eggNOG" id="KOG1721">
    <property type="taxonomic scope" value="Eukaryota"/>
</dbReference>
<evidence type="ECO:0000256" key="8">
    <source>
        <dbReference type="ARBA" id="ARBA00023125"/>
    </source>
</evidence>
<comment type="function">
    <text evidence="12">Involved in glucose repression of glucose metabolism genes.</text>
</comment>
<reference evidence="18 19" key="3">
    <citation type="journal article" date="2013" name="Genome Biol.">
        <title>Assembly of a phased diploid Candida albicans genome facilitates allele-specific measurements and provides a simple model for repeat and indel structure.</title>
        <authorList>
            <person name="Muzzey D."/>
            <person name="Schwartz K."/>
            <person name="Weissman J.S."/>
            <person name="Sherlock G."/>
        </authorList>
    </citation>
    <scope>NUCLEOTIDE SEQUENCE [LARGE SCALE GENOMIC DNA]</scope>
    <source>
        <strain evidence="19">SC5314 / ATCC MYA-2876</strain>
    </source>
</reference>
<comment type="similarity">
    <text evidence="11">Belongs to the creA/MIG C2H2-type zinc-finger protein family.</text>
</comment>
<protein>
    <recommendedName>
        <fullName evidence="13">Regulatory protein MIG1</fullName>
    </recommendedName>
</protein>
<keyword evidence="2" id="KW-0678">Repressor</keyword>
<feature type="compositionally biased region" description="Polar residues" evidence="15">
    <location>
        <begin position="206"/>
        <end position="237"/>
    </location>
</feature>
<dbReference type="GO" id="GO:0071466">
    <property type="term" value="P:cellular response to xenobiotic stimulus"/>
    <property type="evidence" value="ECO:0000315"/>
    <property type="project" value="CGD"/>
</dbReference>
<evidence type="ECO:0000256" key="6">
    <source>
        <dbReference type="ARBA" id="ARBA00022833"/>
    </source>
</evidence>
<evidence type="ECO:0000256" key="10">
    <source>
        <dbReference type="ARBA" id="ARBA00023242"/>
    </source>
</evidence>
<feature type="compositionally biased region" description="Low complexity" evidence="15">
    <location>
        <begin position="332"/>
        <end position="359"/>
    </location>
</feature>
<feature type="compositionally biased region" description="Low complexity" evidence="15">
    <location>
        <begin position="262"/>
        <end position="272"/>
    </location>
</feature>
<dbReference type="Gene3D" id="3.30.160.60">
    <property type="entry name" value="Classic Zinc Finger"/>
    <property type="match status" value="2"/>
</dbReference>
<dbReference type="RefSeq" id="XP_720625.2">
    <property type="nucleotide sequence ID" value="XM_715532.2"/>
</dbReference>
<feature type="compositionally biased region" description="Low complexity" evidence="15">
    <location>
        <begin position="97"/>
        <end position="113"/>
    </location>
</feature>
<evidence type="ECO:0000256" key="12">
    <source>
        <dbReference type="ARBA" id="ARBA00056233"/>
    </source>
</evidence>
<dbReference type="FunFam" id="3.30.160.60:FF:000152">
    <property type="entry name" value="DNA-binding protein creA"/>
    <property type="match status" value="1"/>
</dbReference>
<reference evidence="18 19" key="2">
    <citation type="journal article" date="2007" name="Genome Biol.">
        <title>Assembly of the Candida albicans genome into sixteen supercontigs aligned on the eight chromosomes.</title>
        <authorList>
            <person name="van het Hoog M."/>
            <person name="Rast T.J."/>
            <person name="Martchenko M."/>
            <person name="Grindle S."/>
            <person name="Dignard D."/>
            <person name="Hogues H."/>
            <person name="Cuomo C."/>
            <person name="Berriman M."/>
            <person name="Scherer S."/>
            <person name="Magee B.B."/>
            <person name="Whiteway M."/>
            <person name="Chibana H."/>
            <person name="Nantel A."/>
            <person name="Magee P.T."/>
        </authorList>
    </citation>
    <scope>GENOME REANNOTATION</scope>
    <source>
        <strain evidence="19">SC5314 / ATCC MYA-2876</strain>
    </source>
</reference>
<dbReference type="Pfam" id="PF00096">
    <property type="entry name" value="zf-C2H2"/>
    <property type="match status" value="2"/>
</dbReference>
<evidence type="ECO:0000313" key="17">
    <source>
        <dbReference type="CGD" id="CAL0000184758"/>
    </source>
</evidence>
<feature type="region of interest" description="Disordered" evidence="15">
    <location>
        <begin position="81"/>
        <end position="113"/>
    </location>
</feature>
<evidence type="ECO:0000256" key="4">
    <source>
        <dbReference type="ARBA" id="ARBA00022737"/>
    </source>
</evidence>
<dbReference type="Proteomes" id="UP000000559">
    <property type="component" value="Chromosome 5"/>
</dbReference>
<dbReference type="InParanoid" id="A0A1D8PNL1"/>
<keyword evidence="5 14" id="KW-0863">Zinc-finger</keyword>
<accession>A0A1D8PNL1</accession>
<keyword evidence="3" id="KW-0479">Metal-binding</keyword>
<feature type="compositionally biased region" description="Low complexity" evidence="15">
    <location>
        <begin position="372"/>
        <end position="390"/>
    </location>
</feature>
<dbReference type="SUPFAM" id="SSF57667">
    <property type="entry name" value="beta-beta-alpha zinc fingers"/>
    <property type="match status" value="1"/>
</dbReference>
<dbReference type="GO" id="GO:0045892">
    <property type="term" value="P:negative regulation of DNA-templated transcription"/>
    <property type="evidence" value="ECO:0000315"/>
    <property type="project" value="CGD"/>
</dbReference>
<proteinExistence type="inferred from homology"/>
<evidence type="ECO:0000256" key="9">
    <source>
        <dbReference type="ARBA" id="ARBA00023163"/>
    </source>
</evidence>
<evidence type="ECO:0000313" key="18">
    <source>
        <dbReference type="EMBL" id="AOW29716.1"/>
    </source>
</evidence>
<dbReference type="GO" id="GO:0005737">
    <property type="term" value="C:cytoplasm"/>
    <property type="evidence" value="ECO:0000318"/>
    <property type="project" value="GO_Central"/>
</dbReference>
<reference evidence="18 19" key="1">
    <citation type="journal article" date="2004" name="Proc. Natl. Acad. Sci. U.S.A.">
        <title>The diploid genome sequence of Candida albicans.</title>
        <authorList>
            <person name="Jones T."/>
            <person name="Federspiel N.A."/>
            <person name="Chibana H."/>
            <person name="Dungan J."/>
            <person name="Kalman S."/>
            <person name="Magee B.B."/>
            <person name="Newport G."/>
            <person name="Thorstenson Y.R."/>
            <person name="Agabian N."/>
            <person name="Magee P.T."/>
            <person name="Davis R.W."/>
            <person name="Scherer S."/>
        </authorList>
    </citation>
    <scope>NUCLEOTIDE SEQUENCE [LARGE SCALE GENOMIC DNA]</scope>
    <source>
        <strain evidence="19">SC5314 / ATCC MYA-2876</strain>
    </source>
</reference>
<evidence type="ECO:0000256" key="5">
    <source>
        <dbReference type="ARBA" id="ARBA00022771"/>
    </source>
</evidence>
<feature type="compositionally biased region" description="Polar residues" evidence="15">
    <location>
        <begin position="273"/>
        <end position="284"/>
    </location>
</feature>
<dbReference type="EMBL" id="CP017627">
    <property type="protein sequence ID" value="AOW29716.1"/>
    <property type="molecule type" value="Genomic_DNA"/>
</dbReference>
<dbReference type="PROSITE" id="PS50157">
    <property type="entry name" value="ZINC_FINGER_C2H2_2"/>
    <property type="match status" value="2"/>
</dbReference>
<feature type="region of interest" description="Disordered" evidence="15">
    <location>
        <begin position="543"/>
        <end position="570"/>
    </location>
</feature>
<evidence type="ECO:0000256" key="13">
    <source>
        <dbReference type="ARBA" id="ARBA00068528"/>
    </source>
</evidence>
<feature type="compositionally biased region" description="Polar residues" evidence="15">
    <location>
        <begin position="560"/>
        <end position="570"/>
    </location>
</feature>
<dbReference type="GO" id="GO:0003700">
    <property type="term" value="F:DNA-binding transcription factor activity"/>
    <property type="evidence" value="ECO:0000316"/>
    <property type="project" value="CGD"/>
</dbReference>
<keyword evidence="7" id="KW-0805">Transcription regulation</keyword>
<dbReference type="AlphaFoldDB" id="A0A1D8PNL1"/>
<dbReference type="FunFam" id="3.30.160.60:FF:000089">
    <property type="entry name" value="DNA-binding protein creA"/>
    <property type="match status" value="1"/>
</dbReference>
<dbReference type="PROSITE" id="PS00028">
    <property type="entry name" value="ZINC_FINGER_C2H2_1"/>
    <property type="match status" value="2"/>
</dbReference>
<feature type="compositionally biased region" description="Basic and acidic residues" evidence="15">
    <location>
        <begin position="14"/>
        <end position="29"/>
    </location>
</feature>
<comment type="subcellular location">
    <subcellularLocation>
        <location evidence="1">Nucleus</location>
    </subcellularLocation>
</comment>
<feature type="compositionally biased region" description="Polar residues" evidence="15">
    <location>
        <begin position="292"/>
        <end position="331"/>
    </location>
</feature>
<dbReference type="SMART" id="SM00355">
    <property type="entry name" value="ZnF_C2H2"/>
    <property type="match status" value="2"/>
</dbReference>
<dbReference type="PANTHER" id="PTHR47428:SF1">
    <property type="entry name" value="REGULATORY PROTEIN MIG1-RELATED"/>
    <property type="match status" value="1"/>
</dbReference>
<dbReference type="PHI-base" id="PHI:9905"/>
<gene>
    <name evidence="17 18" type="primary">MIG1</name>
    <name evidence="18" type="ordered locus">CAALFM_C502940CA</name>
    <name evidence="17" type="ordered locus">orf19.11793</name>
</gene>
<dbReference type="InterPro" id="IPR013087">
    <property type="entry name" value="Znf_C2H2_type"/>
</dbReference>
<evidence type="ECO:0000256" key="15">
    <source>
        <dbReference type="SAM" id="MobiDB-lite"/>
    </source>
</evidence>
<dbReference type="GO" id="GO:0003690">
    <property type="term" value="F:double-stranded DNA binding"/>
    <property type="evidence" value="ECO:0000314"/>
    <property type="project" value="CGD"/>
</dbReference>
<dbReference type="InterPro" id="IPR051007">
    <property type="entry name" value="creA/MIG_C2H2-ZnF"/>
</dbReference>
<dbReference type="GeneID" id="3637812"/>
<evidence type="ECO:0000256" key="3">
    <source>
        <dbReference type="ARBA" id="ARBA00022723"/>
    </source>
</evidence>
<dbReference type="InterPro" id="IPR036236">
    <property type="entry name" value="Znf_C2H2_sf"/>
</dbReference>
<feature type="compositionally biased region" description="Polar residues" evidence="15">
    <location>
        <begin position="429"/>
        <end position="466"/>
    </location>
</feature>
<evidence type="ECO:0000256" key="7">
    <source>
        <dbReference type="ARBA" id="ARBA00023015"/>
    </source>
</evidence>
<evidence type="ECO:0000256" key="2">
    <source>
        <dbReference type="ARBA" id="ARBA00022491"/>
    </source>
</evidence>
<keyword evidence="8" id="KW-0238">DNA-binding</keyword>
<evidence type="ECO:0000313" key="19">
    <source>
        <dbReference type="Proteomes" id="UP000000559"/>
    </source>
</evidence>
<dbReference type="VEuPathDB" id="FungiDB:C5_02940C_A"/>
<dbReference type="OrthoDB" id="654211at2759"/>
<feature type="region of interest" description="Disordered" evidence="15">
    <location>
        <begin position="189"/>
        <end position="466"/>
    </location>
</feature>
<dbReference type="GO" id="GO:0061987">
    <property type="term" value="P:negative regulation of transcription from RNA polymerase II promoter by glucose"/>
    <property type="evidence" value="ECO:0000316"/>
    <property type="project" value="CGD"/>
</dbReference>